<dbReference type="RefSeq" id="WP_345972931.1">
    <property type="nucleotide sequence ID" value="NZ_CP147920.1"/>
</dbReference>
<keyword evidence="3" id="KW-1185">Reference proteome</keyword>
<feature type="chain" id="PRO_5045664062" evidence="1">
    <location>
        <begin position="18"/>
        <end position="898"/>
    </location>
</feature>
<name>A0ABZ3HB33_9BACT</name>
<sequence>MFRTVPLLILTALGLHAALLQSSTVPCDVPYFTAKIGGCELIYTEGNLPVAREAAAVENVLLPQYDELYGYTMDETLYVGLLSSHNQIANGFSTPYPINRQINYGGGALMADYFSTTSWLNTLLYHESAHNYQMNVKDNPVSSTLHTVFGNGFVLLPWFTLPNIVESSFLLEGNAVLNESWHGNGGRLYSGRFKAATLQQAKAGLLTPERVYNAHYDFLYGSHFYTLGGFYQYDLASTFGMADVNAYWRLHSYNWFWPFFTNRTTRRSIGYDFETALHTWADKMASEAEAMKDVESKPLAATQFYTPINGDKDAVYFTVNATGRSFPELVVYDKKSGRLSRESGSYRAGKVVRTPEGRYATQSSAYTSPLRIEAGLYTEGAHLISGTAGRVIEGYLRDGTPVYFDVPASFDQPQLYVGDSFYARTNSSVFIDGEDNLYYFVQGEGKTRTLYRNKTPLFSLRGYYGNVSGVDSRGRVYFIANTPHGSGLFRFENGKITRAHPADTIFEARLIDDTHALAAVMGADAYRYQKIALETIDEAPYEVTLFFEHTGENPSETNASAEALDLEHPYRSPLELHYSGTDVALGSDSDAGVLFDLSLNFADPLTRNLLSAFVTRNVDEYTLGGMRYANSEYLLQFAVTAYGVIDAPERNATEPSPRPFGFSAEAELPFWQRGYAYGALRAAYYQDYEADTRTPISLSLPLARSEQYGVSMYRNAFYALSPYVAFDRGDTAWGGESALERDLSHECYLALGGQYSQSDADNGVDARGVKLATGIADKLKENDPSTVVMPTLRDTTYAKSALKADAELRKVFNLSAYFFTFPVSLRREALRAGYAYYDLESFNPSAPHLYTAEASAGLTLDTFWFNKLPLPITVDYYYSDSPLASDRHSVRFGVGIAY</sequence>
<evidence type="ECO:0000313" key="3">
    <source>
        <dbReference type="Proteomes" id="UP001447842"/>
    </source>
</evidence>
<dbReference type="Proteomes" id="UP001447842">
    <property type="component" value="Chromosome"/>
</dbReference>
<reference evidence="2 3" key="1">
    <citation type="submission" date="2024-03" db="EMBL/GenBank/DDBJ databases">
        <title>Sulfurimonas sp. HSL3-1.</title>
        <authorList>
            <person name="Wang S."/>
        </authorList>
    </citation>
    <scope>NUCLEOTIDE SEQUENCE [LARGE SCALE GENOMIC DNA]</scope>
    <source>
        <strain evidence="2 3">HSL3-1</strain>
    </source>
</reference>
<gene>
    <name evidence="2" type="ORF">WCY31_01905</name>
</gene>
<organism evidence="2 3">
    <name type="scientific">Sulfurimonas diazotrophicus</name>
    <dbReference type="NCBI Taxonomy" id="3131939"/>
    <lineage>
        <taxon>Bacteria</taxon>
        <taxon>Pseudomonadati</taxon>
        <taxon>Campylobacterota</taxon>
        <taxon>Epsilonproteobacteria</taxon>
        <taxon>Campylobacterales</taxon>
        <taxon>Sulfurimonadaceae</taxon>
        <taxon>Sulfurimonas</taxon>
    </lineage>
</organism>
<proteinExistence type="predicted"/>
<protein>
    <submittedName>
        <fullName evidence="2">Uncharacterized protein</fullName>
    </submittedName>
</protein>
<accession>A0ABZ3HB33</accession>
<evidence type="ECO:0000256" key="1">
    <source>
        <dbReference type="SAM" id="SignalP"/>
    </source>
</evidence>
<keyword evidence="1" id="KW-0732">Signal</keyword>
<evidence type="ECO:0000313" key="2">
    <source>
        <dbReference type="EMBL" id="XAU15466.1"/>
    </source>
</evidence>
<feature type="signal peptide" evidence="1">
    <location>
        <begin position="1"/>
        <end position="17"/>
    </location>
</feature>
<dbReference type="EMBL" id="CP147920">
    <property type="protein sequence ID" value="XAU15466.1"/>
    <property type="molecule type" value="Genomic_DNA"/>
</dbReference>